<dbReference type="PANTHER" id="PTHR46268">
    <property type="entry name" value="STRESS RESPONSE PROTEIN NHAX"/>
    <property type="match status" value="1"/>
</dbReference>
<dbReference type="CDD" id="cd00293">
    <property type="entry name" value="USP-like"/>
    <property type="match status" value="1"/>
</dbReference>
<dbReference type="Gene3D" id="3.40.50.620">
    <property type="entry name" value="HUPs"/>
    <property type="match status" value="1"/>
</dbReference>
<accession>A0A8G2CAZ4</accession>
<sequence>MRTIKNILVPVDIMEDNAFFVEYAKLMAEQFNAKITLLYARPLLDRFYDVYLTDEIIEQIKEDSKQRALQELEKIAKEQLDGIDVFIKLRRGQPQDLILEMTESTEFDMVVMGKHCRRGVERVLFGSVANRVIKQSSAPVLIIHPDECKIG</sequence>
<evidence type="ECO:0000256" key="1">
    <source>
        <dbReference type="ARBA" id="ARBA00008791"/>
    </source>
</evidence>
<comment type="subcellular location">
    <subcellularLocation>
        <location evidence="2">Cytoplasm</location>
    </subcellularLocation>
</comment>
<proteinExistence type="inferred from homology"/>
<dbReference type="InterPro" id="IPR006015">
    <property type="entry name" value="Universal_stress_UspA"/>
</dbReference>
<dbReference type="InterPro" id="IPR006016">
    <property type="entry name" value="UspA"/>
</dbReference>
<comment type="caution">
    <text evidence="5">The sequence shown here is derived from an EMBL/GenBank/DDBJ whole genome shotgun (WGS) entry which is preliminary data.</text>
</comment>
<dbReference type="EMBL" id="JBFSOO010000002">
    <property type="protein sequence ID" value="MEZ6852690.1"/>
    <property type="molecule type" value="Genomic_DNA"/>
</dbReference>
<dbReference type="Proteomes" id="UP001568358">
    <property type="component" value="Unassembled WGS sequence"/>
</dbReference>
<dbReference type="GO" id="GO:0005737">
    <property type="term" value="C:cytoplasm"/>
    <property type="evidence" value="ECO:0007669"/>
    <property type="project" value="UniProtKB-SubCell"/>
</dbReference>
<dbReference type="RefSeq" id="WP_020001094.1">
    <property type="nucleotide sequence ID" value="NZ_CP192219.1"/>
</dbReference>
<evidence type="ECO:0000256" key="2">
    <source>
        <dbReference type="PIRNR" id="PIRNR006276"/>
    </source>
</evidence>
<keyword evidence="7" id="KW-1185">Reference proteome</keyword>
<evidence type="ECO:0000313" key="6">
    <source>
        <dbReference type="Proteomes" id="UP000184001"/>
    </source>
</evidence>
<protein>
    <recommendedName>
        <fullName evidence="2">Universal stress protein</fullName>
    </recommendedName>
</protein>
<reference evidence="4 7" key="2">
    <citation type="submission" date="2024-07" db="EMBL/GenBank/DDBJ databases">
        <title>Active virus-host system and metabolic interactions in a Lokiarchaeon culture.</title>
        <authorList>
            <person name="Ponce Toledo R.I."/>
            <person name="Rodrigues Oliveira T."/>
            <person name="Schleper C."/>
        </authorList>
    </citation>
    <scope>NUCLEOTIDE SEQUENCE [LARGE SCALE GENOMIC DNA]</scope>
    <source>
        <strain evidence="4 7">B35</strain>
    </source>
</reference>
<evidence type="ECO:0000259" key="3">
    <source>
        <dbReference type="Pfam" id="PF00582"/>
    </source>
</evidence>
<dbReference type="Pfam" id="PF00582">
    <property type="entry name" value="Usp"/>
    <property type="match status" value="1"/>
</dbReference>
<reference evidence="5 6" key="1">
    <citation type="submission" date="2016-11" db="EMBL/GenBank/DDBJ databases">
        <authorList>
            <person name="Varghese N."/>
            <person name="Submissions S."/>
        </authorList>
    </citation>
    <scope>NUCLEOTIDE SEQUENCE [LARGE SCALE GENOMIC DNA]</scope>
    <source>
        <strain evidence="5 6">DSM 17919</strain>
    </source>
</reference>
<comment type="similarity">
    <text evidence="1 2">Belongs to the universal stress protein A family.</text>
</comment>
<organism evidence="5 6">
    <name type="scientific">Halodesulfovibrio aestuarii</name>
    <dbReference type="NCBI Taxonomy" id="126333"/>
    <lineage>
        <taxon>Bacteria</taxon>
        <taxon>Pseudomonadati</taxon>
        <taxon>Thermodesulfobacteriota</taxon>
        <taxon>Desulfovibrionia</taxon>
        <taxon>Desulfovibrionales</taxon>
        <taxon>Desulfovibrionaceae</taxon>
        <taxon>Halodesulfovibrio</taxon>
    </lineage>
</organism>
<evidence type="ECO:0000313" key="5">
    <source>
        <dbReference type="EMBL" id="SHJ41702.1"/>
    </source>
</evidence>
<feature type="domain" description="UspA" evidence="3">
    <location>
        <begin position="4"/>
        <end position="144"/>
    </location>
</feature>
<dbReference type="SUPFAM" id="SSF52402">
    <property type="entry name" value="Adenine nucleotide alpha hydrolases-like"/>
    <property type="match status" value="1"/>
</dbReference>
<keyword evidence="2" id="KW-0963">Cytoplasm</keyword>
<dbReference type="PANTHER" id="PTHR46268:SF6">
    <property type="entry name" value="UNIVERSAL STRESS PROTEIN UP12"/>
    <property type="match status" value="1"/>
</dbReference>
<evidence type="ECO:0000313" key="4">
    <source>
        <dbReference type="EMBL" id="MEZ6852690.1"/>
    </source>
</evidence>
<dbReference type="AlphaFoldDB" id="A0A8G2CAZ4"/>
<dbReference type="InterPro" id="IPR014729">
    <property type="entry name" value="Rossmann-like_a/b/a_fold"/>
</dbReference>
<dbReference type="PRINTS" id="PR01438">
    <property type="entry name" value="UNVRSLSTRESS"/>
</dbReference>
<dbReference type="PIRSF" id="PIRSF006276">
    <property type="entry name" value="UspA"/>
    <property type="match status" value="1"/>
</dbReference>
<name>A0A8G2CAZ4_9BACT</name>
<dbReference type="Proteomes" id="UP000184001">
    <property type="component" value="Unassembled WGS sequence"/>
</dbReference>
<dbReference type="EMBL" id="FQZR01000005">
    <property type="protein sequence ID" value="SHJ41702.1"/>
    <property type="molecule type" value="Genomic_DNA"/>
</dbReference>
<evidence type="ECO:0000313" key="7">
    <source>
        <dbReference type="Proteomes" id="UP001568358"/>
    </source>
</evidence>
<gene>
    <name evidence="4" type="ORF">AB2Z07_03950</name>
    <name evidence="5" type="ORF">SAMN05660830_02419</name>
</gene>